<gene>
    <name evidence="3" type="ORF">FFLO_05890</name>
</gene>
<dbReference type="Gene3D" id="3.40.1390.30">
    <property type="entry name" value="NIF3 (NGG1p interacting factor 3)-like"/>
    <property type="match status" value="1"/>
</dbReference>
<dbReference type="GO" id="GO:0046872">
    <property type="term" value="F:metal ion binding"/>
    <property type="evidence" value="ECO:0007669"/>
    <property type="project" value="UniProtKB-KW"/>
</dbReference>
<dbReference type="GO" id="GO:0005739">
    <property type="term" value="C:mitochondrion"/>
    <property type="evidence" value="ECO:0007669"/>
    <property type="project" value="TreeGrafter"/>
</dbReference>
<reference evidence="3" key="1">
    <citation type="submission" date="2020-04" db="EMBL/GenBank/DDBJ databases">
        <title>Analysis of mating type loci in Filobasidium floriforme.</title>
        <authorList>
            <person name="Nowrousian M."/>
        </authorList>
    </citation>
    <scope>NUCLEOTIDE SEQUENCE</scope>
    <source>
        <strain evidence="3">CBS 6242</strain>
    </source>
</reference>
<feature type="binding site" evidence="2">
    <location>
        <position position="69"/>
    </location>
    <ligand>
        <name>a divalent metal cation</name>
        <dbReference type="ChEBI" id="CHEBI:60240"/>
        <label>1</label>
    </ligand>
</feature>
<dbReference type="PANTHER" id="PTHR13799:SF13">
    <property type="entry name" value="NIF3-LIKE PROTEIN 1"/>
    <property type="match status" value="1"/>
</dbReference>
<feature type="binding site" evidence="2">
    <location>
        <position position="109"/>
    </location>
    <ligand>
        <name>a divalent metal cation</name>
        <dbReference type="ChEBI" id="CHEBI:60240"/>
        <label>1</label>
    </ligand>
</feature>
<protein>
    <recommendedName>
        <fullName evidence="5">NGG1p interacting factor 3</fullName>
    </recommendedName>
</protein>
<comment type="caution">
    <text evidence="3">The sequence shown here is derived from an EMBL/GenBank/DDBJ whole genome shotgun (WGS) entry which is preliminary data.</text>
</comment>
<name>A0A8K0JFY6_9TREE</name>
<proteinExistence type="inferred from homology"/>
<evidence type="ECO:0008006" key="5">
    <source>
        <dbReference type="Google" id="ProtNLM"/>
    </source>
</evidence>
<dbReference type="InterPro" id="IPR036069">
    <property type="entry name" value="DUF34/NIF3_sf"/>
</dbReference>
<dbReference type="AlphaFoldDB" id="A0A8K0JFY6"/>
<dbReference type="SUPFAM" id="SSF102705">
    <property type="entry name" value="NIF3 (NGG1p interacting factor 3)-like"/>
    <property type="match status" value="1"/>
</dbReference>
<evidence type="ECO:0000256" key="1">
    <source>
        <dbReference type="ARBA" id="ARBA00006964"/>
    </source>
</evidence>
<keyword evidence="4" id="KW-1185">Reference proteome</keyword>
<dbReference type="FunFam" id="3.40.1390.30:FF:000001">
    <property type="entry name" value="GTP cyclohydrolase 1 type 2"/>
    <property type="match status" value="1"/>
</dbReference>
<dbReference type="Proteomes" id="UP000812966">
    <property type="component" value="Unassembled WGS sequence"/>
</dbReference>
<comment type="similarity">
    <text evidence="1">Belongs to the GTP cyclohydrolase I type 2/NIF3 family.</text>
</comment>
<evidence type="ECO:0000256" key="2">
    <source>
        <dbReference type="PIRSR" id="PIRSR602678-1"/>
    </source>
</evidence>
<feature type="binding site" evidence="2">
    <location>
        <position position="245"/>
    </location>
    <ligand>
        <name>a divalent metal cation</name>
        <dbReference type="ChEBI" id="CHEBI:60240"/>
        <label>1</label>
    </ligand>
</feature>
<feature type="binding site" evidence="2">
    <location>
        <position position="241"/>
    </location>
    <ligand>
        <name>a divalent metal cation</name>
        <dbReference type="ChEBI" id="CHEBI:60240"/>
        <label>1</label>
    </ligand>
</feature>
<evidence type="ECO:0000313" key="3">
    <source>
        <dbReference type="EMBL" id="KAG7528857.1"/>
    </source>
</evidence>
<keyword evidence="2" id="KW-0479">Metal-binding</keyword>
<evidence type="ECO:0000313" key="4">
    <source>
        <dbReference type="Proteomes" id="UP000812966"/>
    </source>
</evidence>
<accession>A0A8K0JFY6</accession>
<dbReference type="InterPro" id="IPR002678">
    <property type="entry name" value="DUF34/NIF3"/>
</dbReference>
<sequence length="285" mass="30828">MSVVQKTPINILQQAWKRIAPLELADNSWDNAPYPKNDAKKVLLTIDLTTDVCNEALDLEGCSLVVAYHPPNHHQTKNRSLKLSNTLQASLLKLSAKGISVFSPHTSLDSIEGGINSWLTTAFGSNLKSSTPLEPKFSSGSSVPAHLAGFEGAGMGRFVELHEGVEAAEAVRRIKGLLKLERVQYGAPAQESIIKTVAICAGSGGSMFKDVKADLYWTGEMGHHQALATTQAGSHVVLCHHTNTERGYLSAVLKDKLREELNAQEGQDGWEVVVSGKDRDPLLIV</sequence>
<dbReference type="EMBL" id="JABELV010000164">
    <property type="protein sequence ID" value="KAG7528857.1"/>
    <property type="molecule type" value="Genomic_DNA"/>
</dbReference>
<dbReference type="Pfam" id="PF01784">
    <property type="entry name" value="DUF34_NIF3"/>
    <property type="match status" value="1"/>
</dbReference>
<dbReference type="PANTHER" id="PTHR13799">
    <property type="entry name" value="NGG1 INTERACTING FACTOR 3"/>
    <property type="match status" value="1"/>
</dbReference>
<organism evidence="3 4">
    <name type="scientific">Filobasidium floriforme</name>
    <dbReference type="NCBI Taxonomy" id="5210"/>
    <lineage>
        <taxon>Eukaryota</taxon>
        <taxon>Fungi</taxon>
        <taxon>Dikarya</taxon>
        <taxon>Basidiomycota</taxon>
        <taxon>Agaricomycotina</taxon>
        <taxon>Tremellomycetes</taxon>
        <taxon>Filobasidiales</taxon>
        <taxon>Filobasidiaceae</taxon>
        <taxon>Filobasidium</taxon>
    </lineage>
</organism>